<sequence>MTTDQEILARIQEIETRMDRMEAVLENINNILKKVEQNTYFGCYMPEGKLE</sequence>
<comment type="caution">
    <text evidence="2">The sequence shown here is derived from an EMBL/GenBank/DDBJ whole genome shotgun (WGS) entry which is preliminary data.</text>
</comment>
<feature type="coiled-coil region" evidence="1">
    <location>
        <begin position="11"/>
        <end position="38"/>
    </location>
</feature>
<evidence type="ECO:0000256" key="1">
    <source>
        <dbReference type="SAM" id="Coils"/>
    </source>
</evidence>
<protein>
    <submittedName>
        <fullName evidence="2">Uncharacterized protein</fullName>
    </submittedName>
</protein>
<accession>A0ABU2D1V1</accession>
<dbReference type="Proteomes" id="UP001246244">
    <property type="component" value="Unassembled WGS sequence"/>
</dbReference>
<name>A0ABU2D1V1_9EURY</name>
<evidence type="ECO:0000313" key="3">
    <source>
        <dbReference type="Proteomes" id="UP001246244"/>
    </source>
</evidence>
<keyword evidence="1" id="KW-0175">Coiled coil</keyword>
<keyword evidence="3" id="KW-1185">Reference proteome</keyword>
<dbReference type="EMBL" id="JAVKPK010000032">
    <property type="protein sequence ID" value="MDR7665958.1"/>
    <property type="molecule type" value="Genomic_DNA"/>
</dbReference>
<proteinExistence type="predicted"/>
<evidence type="ECO:0000313" key="2">
    <source>
        <dbReference type="EMBL" id="MDR7665958.1"/>
    </source>
</evidence>
<dbReference type="RefSeq" id="WP_310575983.1">
    <property type="nucleotide sequence ID" value="NZ_JAVKPK010000032.1"/>
</dbReference>
<reference evidence="3" key="1">
    <citation type="submission" date="2023-07" db="EMBL/GenBank/DDBJ databases">
        <title>Whole-genome sequencing of a new Methanosarcina sp. Z-7115.</title>
        <authorList>
            <person name="Zhilina T.N."/>
            <person name="Merkel A.Y."/>
        </authorList>
    </citation>
    <scope>NUCLEOTIDE SEQUENCE [LARGE SCALE GENOMIC DNA]</scope>
    <source>
        <strain evidence="3">Z-7115</strain>
    </source>
</reference>
<organism evidence="2 3">
    <name type="scientific">Methanosarcina baikalica</name>
    <dbReference type="NCBI Taxonomy" id="3073890"/>
    <lineage>
        <taxon>Archaea</taxon>
        <taxon>Methanobacteriati</taxon>
        <taxon>Methanobacteriota</taxon>
        <taxon>Stenosarchaea group</taxon>
        <taxon>Methanomicrobia</taxon>
        <taxon>Methanosarcinales</taxon>
        <taxon>Methanosarcinaceae</taxon>
        <taxon>Methanosarcina</taxon>
    </lineage>
</organism>
<gene>
    <name evidence="2" type="ORF">RG963_09265</name>
</gene>